<proteinExistence type="predicted"/>
<comment type="caution">
    <text evidence="2">The sequence shown here is derived from an EMBL/GenBank/DDBJ whole genome shotgun (WGS) entry which is preliminary data.</text>
</comment>
<dbReference type="EMBL" id="PFAP01000031">
    <property type="protein sequence ID" value="PIR93890.1"/>
    <property type="molecule type" value="Genomic_DNA"/>
</dbReference>
<feature type="compositionally biased region" description="Basic residues" evidence="1">
    <location>
        <begin position="1"/>
        <end position="11"/>
    </location>
</feature>
<reference evidence="3" key="1">
    <citation type="submission" date="2017-09" db="EMBL/GenBank/DDBJ databases">
        <title>Depth-based differentiation of microbial function through sediment-hosted aquifers and enrichment of novel symbionts in the deep terrestrial subsurface.</title>
        <authorList>
            <person name="Probst A.J."/>
            <person name="Ladd B."/>
            <person name="Jarett J.K."/>
            <person name="Geller-Mcgrath D.E."/>
            <person name="Sieber C.M.K."/>
            <person name="Emerson J.B."/>
            <person name="Anantharaman K."/>
            <person name="Thomas B.C."/>
            <person name="Malmstrom R."/>
            <person name="Stieglmeier M."/>
            <person name="Klingl A."/>
            <person name="Woyke T."/>
            <person name="Ryan C.M."/>
            <person name="Banfield J.F."/>
        </authorList>
    </citation>
    <scope>NUCLEOTIDE SEQUENCE [LARGE SCALE GENOMIC DNA]</scope>
</reference>
<gene>
    <name evidence="2" type="ORF">COT97_04155</name>
</gene>
<sequence>MFGFFKKKKPLKTAVNHSTSSRRSDGLEKRMAAIEAAVAEIKEAIMAGSDESDDDYDRGQTAPVKQTDGHVMSNGSERVIEGVFDGQNMIGSDGQQYDIPANYASKSKLVEGDILKLTINNLGAFLYKQIKPIERSRMVGDLEQDEHSLQYYVVAEGKKWRLLTASVTYFKGEPGDEVVFFIPRDGGSRWAAVENIVKK</sequence>
<organism evidence="2 3">
    <name type="scientific">Candidatus Falkowbacteria bacterium CG10_big_fil_rev_8_21_14_0_10_39_11</name>
    <dbReference type="NCBI Taxonomy" id="1974565"/>
    <lineage>
        <taxon>Bacteria</taxon>
        <taxon>Candidatus Falkowiibacteriota</taxon>
    </lineage>
</organism>
<protein>
    <recommendedName>
        <fullName evidence="4">50S ribosomal protein L7/L12</fullName>
    </recommendedName>
</protein>
<feature type="region of interest" description="Disordered" evidence="1">
    <location>
        <begin position="1"/>
        <end position="27"/>
    </location>
</feature>
<evidence type="ECO:0000313" key="3">
    <source>
        <dbReference type="Proteomes" id="UP000229901"/>
    </source>
</evidence>
<name>A0A2H0V6D4_9BACT</name>
<feature type="region of interest" description="Disordered" evidence="1">
    <location>
        <begin position="48"/>
        <end position="70"/>
    </location>
</feature>
<evidence type="ECO:0000313" key="2">
    <source>
        <dbReference type="EMBL" id="PIR93890.1"/>
    </source>
</evidence>
<evidence type="ECO:0008006" key="4">
    <source>
        <dbReference type="Google" id="ProtNLM"/>
    </source>
</evidence>
<evidence type="ECO:0000256" key="1">
    <source>
        <dbReference type="SAM" id="MobiDB-lite"/>
    </source>
</evidence>
<dbReference type="AlphaFoldDB" id="A0A2H0V6D4"/>
<dbReference type="Proteomes" id="UP000229901">
    <property type="component" value="Unassembled WGS sequence"/>
</dbReference>
<accession>A0A2H0V6D4</accession>